<dbReference type="PANTHER" id="PTHR43689:SF8">
    <property type="entry name" value="ALPHA_BETA-HYDROLASES SUPERFAMILY PROTEIN"/>
    <property type="match status" value="1"/>
</dbReference>
<gene>
    <name evidence="2" type="ORF">U5822_10830</name>
</gene>
<dbReference type="Pfam" id="PF12697">
    <property type="entry name" value="Abhydrolase_6"/>
    <property type="match status" value="1"/>
</dbReference>
<dbReference type="RefSeq" id="WP_322855637.1">
    <property type="nucleotide sequence ID" value="NZ_JAYDCJ010000003.1"/>
</dbReference>
<reference evidence="2 3" key="1">
    <citation type="submission" date="2023-12" db="EMBL/GenBank/DDBJ databases">
        <title>Marinobacter qingdaonensis sp. nov., isolated from the intertidal sediment of Qingdao, PR China.</title>
        <authorList>
            <person name="Li Y."/>
        </authorList>
    </citation>
    <scope>NUCLEOTIDE SEQUENCE [LARGE SCALE GENOMIC DNA]</scope>
    <source>
        <strain evidence="2 3">ASW11-75</strain>
    </source>
</reference>
<sequence>MTAQLTIDTGLATTLSRPRLSPRLRQAARVGALLSLLHRVAPRSASDLVEKLFFSPRRLGLPIRYEHLLDEADSYTQLQHGAHTIPVYSWGQGPVVLMVHGWSGGGIQFGAYVAPLVAAGYRVVVFDAPAHGRAQGSRTHLYEMAEVVTKVAASVGVIDTIIAHSIGSLATARAVADGVDARQLVMLAPPKDLASVVAGFGAALGLPAAMIEEHRRRMEARFGDQVWQRFSFDHLAPVLSQKGLVVVDLDDQSIPASQSDQVHLRWPHSEKLQTSGLGHYRLLWHPQVVQPVIRRIVAGA</sequence>
<evidence type="ECO:0000313" key="3">
    <source>
        <dbReference type="Proteomes" id="UP001305746"/>
    </source>
</evidence>
<comment type="caution">
    <text evidence="2">The sequence shown here is derived from an EMBL/GenBank/DDBJ whole genome shotgun (WGS) entry which is preliminary data.</text>
</comment>
<evidence type="ECO:0000259" key="1">
    <source>
        <dbReference type="Pfam" id="PF12697"/>
    </source>
</evidence>
<dbReference type="PANTHER" id="PTHR43689">
    <property type="entry name" value="HYDROLASE"/>
    <property type="match status" value="1"/>
</dbReference>
<keyword evidence="3" id="KW-1185">Reference proteome</keyword>
<feature type="domain" description="AB hydrolase-1" evidence="1">
    <location>
        <begin position="96"/>
        <end position="231"/>
    </location>
</feature>
<protein>
    <submittedName>
        <fullName evidence="2">Alpha/beta hydrolase</fullName>
    </submittedName>
</protein>
<name>A0ABU5NZN9_9GAMM</name>
<dbReference type="EMBL" id="JAYDCJ010000003">
    <property type="protein sequence ID" value="MEA1081167.1"/>
    <property type="molecule type" value="Genomic_DNA"/>
</dbReference>
<dbReference type="InterPro" id="IPR000073">
    <property type="entry name" value="AB_hydrolase_1"/>
</dbReference>
<dbReference type="GO" id="GO:0016787">
    <property type="term" value="F:hydrolase activity"/>
    <property type="evidence" value="ECO:0007669"/>
    <property type="project" value="UniProtKB-KW"/>
</dbReference>
<dbReference type="InterPro" id="IPR029058">
    <property type="entry name" value="AB_hydrolase_fold"/>
</dbReference>
<dbReference type="Proteomes" id="UP001305746">
    <property type="component" value="Unassembled WGS sequence"/>
</dbReference>
<evidence type="ECO:0000313" key="2">
    <source>
        <dbReference type="EMBL" id="MEA1081167.1"/>
    </source>
</evidence>
<dbReference type="SUPFAM" id="SSF53474">
    <property type="entry name" value="alpha/beta-Hydrolases"/>
    <property type="match status" value="1"/>
</dbReference>
<dbReference type="Gene3D" id="3.40.50.1820">
    <property type="entry name" value="alpha/beta hydrolase"/>
    <property type="match status" value="1"/>
</dbReference>
<accession>A0ABU5NZN9</accession>
<organism evidence="2 3">
    <name type="scientific">Marinobacter qingdaonensis</name>
    <dbReference type="NCBI Taxonomy" id="3108486"/>
    <lineage>
        <taxon>Bacteria</taxon>
        <taxon>Pseudomonadati</taxon>
        <taxon>Pseudomonadota</taxon>
        <taxon>Gammaproteobacteria</taxon>
        <taxon>Pseudomonadales</taxon>
        <taxon>Marinobacteraceae</taxon>
        <taxon>Marinobacter</taxon>
    </lineage>
</organism>
<keyword evidence="2" id="KW-0378">Hydrolase</keyword>
<proteinExistence type="predicted"/>